<keyword evidence="3" id="KW-0010">Activator</keyword>
<dbReference type="AlphaFoldDB" id="A0A1E3VF83"/>
<dbReference type="STRING" id="1752398.A8M32_06575"/>
<dbReference type="OrthoDB" id="9814125at2"/>
<reference evidence="7" key="1">
    <citation type="submission" date="2016-05" db="EMBL/GenBank/DDBJ databases">
        <authorList>
            <person name="Li Y."/>
        </authorList>
    </citation>
    <scope>NUCLEOTIDE SEQUENCE [LARGE SCALE GENOMIC DNA]</scope>
    <source>
        <strain evidence="7">YIC4027</strain>
    </source>
</reference>
<evidence type="ECO:0000256" key="1">
    <source>
        <dbReference type="ARBA" id="ARBA00023015"/>
    </source>
</evidence>
<protein>
    <submittedName>
        <fullName evidence="6">AraC family transcriptional regulator</fullName>
    </submittedName>
</protein>
<dbReference type="Proteomes" id="UP000094342">
    <property type="component" value="Unassembled WGS sequence"/>
</dbReference>
<proteinExistence type="predicted"/>
<evidence type="ECO:0000256" key="2">
    <source>
        <dbReference type="ARBA" id="ARBA00023125"/>
    </source>
</evidence>
<evidence type="ECO:0000256" key="3">
    <source>
        <dbReference type="ARBA" id="ARBA00023159"/>
    </source>
</evidence>
<dbReference type="CDD" id="cd06999">
    <property type="entry name" value="cupin_HpaA-like_N"/>
    <property type="match status" value="1"/>
</dbReference>
<keyword evidence="7" id="KW-1185">Reference proteome</keyword>
<feature type="domain" description="HTH araC/xylS-type" evidence="5">
    <location>
        <begin position="185"/>
        <end position="287"/>
    </location>
</feature>
<evidence type="ECO:0000256" key="4">
    <source>
        <dbReference type="ARBA" id="ARBA00023163"/>
    </source>
</evidence>
<dbReference type="PRINTS" id="PR00032">
    <property type="entry name" value="HTHARAC"/>
</dbReference>
<dbReference type="InterPro" id="IPR047264">
    <property type="entry name" value="Cupin_HpaA-like_N"/>
</dbReference>
<dbReference type="InterPro" id="IPR018060">
    <property type="entry name" value="HTH_AraC"/>
</dbReference>
<dbReference type="InterPro" id="IPR014710">
    <property type="entry name" value="RmlC-like_jellyroll"/>
</dbReference>
<evidence type="ECO:0000259" key="5">
    <source>
        <dbReference type="PROSITE" id="PS01124"/>
    </source>
</evidence>
<dbReference type="SMART" id="SM00342">
    <property type="entry name" value="HTH_ARAC"/>
    <property type="match status" value="1"/>
</dbReference>
<dbReference type="GO" id="GO:0003700">
    <property type="term" value="F:DNA-binding transcription factor activity"/>
    <property type="evidence" value="ECO:0007669"/>
    <property type="project" value="InterPro"/>
</dbReference>
<dbReference type="Pfam" id="PF02311">
    <property type="entry name" value="AraC_binding"/>
    <property type="match status" value="1"/>
</dbReference>
<dbReference type="InterPro" id="IPR011051">
    <property type="entry name" value="RmlC_Cupin_sf"/>
</dbReference>
<name>A0A1E3VF83_9HYPH</name>
<dbReference type="SUPFAM" id="SSF46689">
    <property type="entry name" value="Homeodomain-like"/>
    <property type="match status" value="1"/>
</dbReference>
<dbReference type="Gene3D" id="2.60.120.10">
    <property type="entry name" value="Jelly Rolls"/>
    <property type="match status" value="1"/>
</dbReference>
<dbReference type="RefSeq" id="WP_069457614.1">
    <property type="nucleotide sequence ID" value="NZ_LYBW01000049.1"/>
</dbReference>
<dbReference type="SUPFAM" id="SSF51182">
    <property type="entry name" value="RmlC-like cupins"/>
    <property type="match status" value="1"/>
</dbReference>
<dbReference type="InterPro" id="IPR003313">
    <property type="entry name" value="AraC-bd"/>
</dbReference>
<dbReference type="PANTHER" id="PTHR43280:SF32">
    <property type="entry name" value="TRANSCRIPTIONAL REGULATORY PROTEIN"/>
    <property type="match status" value="1"/>
</dbReference>
<dbReference type="PANTHER" id="PTHR43280">
    <property type="entry name" value="ARAC-FAMILY TRANSCRIPTIONAL REGULATOR"/>
    <property type="match status" value="1"/>
</dbReference>
<dbReference type="PROSITE" id="PS01124">
    <property type="entry name" value="HTH_ARAC_FAMILY_2"/>
    <property type="match status" value="1"/>
</dbReference>
<dbReference type="Gene3D" id="1.10.10.60">
    <property type="entry name" value="Homeodomain-like"/>
    <property type="match status" value="1"/>
</dbReference>
<evidence type="ECO:0000313" key="6">
    <source>
        <dbReference type="EMBL" id="ODR92097.1"/>
    </source>
</evidence>
<dbReference type="InterPro" id="IPR020449">
    <property type="entry name" value="Tscrpt_reg_AraC-type_HTH"/>
</dbReference>
<dbReference type="EMBL" id="LYBW01000049">
    <property type="protein sequence ID" value="ODR92097.1"/>
    <property type="molecule type" value="Genomic_DNA"/>
</dbReference>
<keyword evidence="2" id="KW-0238">DNA-binding</keyword>
<comment type="caution">
    <text evidence="6">The sequence shown here is derived from an EMBL/GenBank/DDBJ whole genome shotgun (WGS) entry which is preliminary data.</text>
</comment>
<evidence type="ECO:0000313" key="7">
    <source>
        <dbReference type="Proteomes" id="UP000094342"/>
    </source>
</evidence>
<dbReference type="Pfam" id="PF12833">
    <property type="entry name" value="HTH_18"/>
    <property type="match status" value="1"/>
</dbReference>
<organism evidence="6 7">
    <name type="scientific">Sinorhizobium alkalisoli</name>
    <dbReference type="NCBI Taxonomy" id="1752398"/>
    <lineage>
        <taxon>Bacteria</taxon>
        <taxon>Pseudomonadati</taxon>
        <taxon>Pseudomonadota</taxon>
        <taxon>Alphaproteobacteria</taxon>
        <taxon>Hyphomicrobiales</taxon>
        <taxon>Rhizobiaceae</taxon>
        <taxon>Sinorhizobium/Ensifer group</taxon>
        <taxon>Sinorhizobium</taxon>
    </lineage>
</organism>
<dbReference type="GO" id="GO:0043565">
    <property type="term" value="F:sequence-specific DNA binding"/>
    <property type="evidence" value="ECO:0007669"/>
    <property type="project" value="InterPro"/>
</dbReference>
<keyword evidence="4" id="KW-0804">Transcription</keyword>
<sequence length="294" mass="33096">MKRPVPTYELYGEESGERPEFWLHCETIPSRSSLHHWEIGLHRHENFFQILYIAGGSGDATFGGRSEAILPPAIVTVPAGASHGFRFSRDVDGFVFTVLASHLPASGGRSRLGAWLAAPRLTPLGDGEDGRYIADTLKRLAAEWEGRRSHRTVLLDSYLMTVLTLTERLAQAPPNEKGLGETNNERRMELFDALLQQHYLTHQPAAFYARELSLSPTHLNRITRAMTGKSVQEIIAARLLTAARRELVFTRASVQEISFRLGFSDPAYFSRFFVRHNGMTPRAWRIAERLRLGA</sequence>
<accession>A0A1E3VF83</accession>
<keyword evidence="1" id="KW-0805">Transcription regulation</keyword>
<gene>
    <name evidence="6" type="ORF">A8M32_06575</name>
</gene>
<dbReference type="InterPro" id="IPR009057">
    <property type="entry name" value="Homeodomain-like_sf"/>
</dbReference>